<feature type="coiled-coil region" evidence="1">
    <location>
        <begin position="24"/>
        <end position="51"/>
    </location>
</feature>
<keyword evidence="1" id="KW-0175">Coiled coil</keyword>
<name>A0A357VNB7_9THEO</name>
<dbReference type="Proteomes" id="UP000264445">
    <property type="component" value="Unassembled WGS sequence"/>
</dbReference>
<organism evidence="2 3">
    <name type="scientific">Caldanaerobacter subterraneus</name>
    <dbReference type="NCBI Taxonomy" id="911092"/>
    <lineage>
        <taxon>Bacteria</taxon>
        <taxon>Bacillati</taxon>
        <taxon>Bacillota</taxon>
        <taxon>Clostridia</taxon>
        <taxon>Thermoanaerobacterales</taxon>
        <taxon>Thermoanaerobacteraceae</taxon>
        <taxon>Caldanaerobacter</taxon>
    </lineage>
</organism>
<evidence type="ECO:0000313" key="3">
    <source>
        <dbReference type="Proteomes" id="UP000264445"/>
    </source>
</evidence>
<dbReference type="AlphaFoldDB" id="A0A357VNB7"/>
<gene>
    <name evidence="2" type="ORF">DEA61_07765</name>
</gene>
<protein>
    <submittedName>
        <fullName evidence="2">Uncharacterized protein</fullName>
    </submittedName>
</protein>
<evidence type="ECO:0000313" key="2">
    <source>
        <dbReference type="EMBL" id="HBT49706.1"/>
    </source>
</evidence>
<proteinExistence type="predicted"/>
<comment type="caution">
    <text evidence="2">The sequence shown here is derived from an EMBL/GenBank/DDBJ whole genome shotgun (WGS) entry which is preliminary data.</text>
</comment>
<reference evidence="2 3" key="1">
    <citation type="journal article" date="2018" name="Nat. Biotechnol.">
        <title>A standardized bacterial taxonomy based on genome phylogeny substantially revises the tree of life.</title>
        <authorList>
            <person name="Parks D.H."/>
            <person name="Chuvochina M."/>
            <person name="Waite D.W."/>
            <person name="Rinke C."/>
            <person name="Skarshewski A."/>
            <person name="Chaumeil P.A."/>
            <person name="Hugenholtz P."/>
        </authorList>
    </citation>
    <scope>NUCLEOTIDE SEQUENCE [LARGE SCALE GENOMIC DNA]</scope>
    <source>
        <strain evidence="2">UBA12544</strain>
    </source>
</reference>
<accession>A0A357VNB7</accession>
<evidence type="ECO:0000256" key="1">
    <source>
        <dbReference type="SAM" id="Coils"/>
    </source>
</evidence>
<sequence length="80" mass="9251">MVVNIMTLKERAYKIIDEIPEDKMAKVIAILENLKELIEEELDEFDIQLIEEAKQVLASENEYVPFEEVLKEAGINGEEL</sequence>
<dbReference type="EMBL" id="DOLB01000112">
    <property type="protein sequence ID" value="HBT49706.1"/>
    <property type="molecule type" value="Genomic_DNA"/>
</dbReference>